<gene>
    <name evidence="6" type="ORF">RGQ29_005077</name>
</gene>
<dbReference type="PANTHER" id="PTHR19338">
    <property type="entry name" value="TRANSLOCASE OF INNER MITOCHONDRIAL MEMBRANE 13 HOMOLOG"/>
    <property type="match status" value="1"/>
</dbReference>
<protein>
    <recommendedName>
        <fullName evidence="8">NB-ARC domain-containing protein</fullName>
    </recommendedName>
</protein>
<dbReference type="SUPFAM" id="SSF52540">
    <property type="entry name" value="P-loop containing nucleoside triphosphate hydrolases"/>
    <property type="match status" value="1"/>
</dbReference>
<feature type="domain" description="Disease resistance N-terminal" evidence="5">
    <location>
        <begin position="14"/>
        <end position="59"/>
    </location>
</feature>
<dbReference type="PANTHER" id="PTHR19338:SF66">
    <property type="entry name" value="NB-ARC DOMAIN-CONTAINING PROTEIN"/>
    <property type="match status" value="1"/>
</dbReference>
<dbReference type="EMBL" id="JAXUIC010000011">
    <property type="protein sequence ID" value="KAK4562440.1"/>
    <property type="molecule type" value="Genomic_DNA"/>
</dbReference>
<dbReference type="InterPro" id="IPR041118">
    <property type="entry name" value="Rx_N"/>
</dbReference>
<dbReference type="GO" id="GO:0043531">
    <property type="term" value="F:ADP binding"/>
    <property type="evidence" value="ECO:0007669"/>
    <property type="project" value="InterPro"/>
</dbReference>
<evidence type="ECO:0000256" key="2">
    <source>
        <dbReference type="ARBA" id="ARBA00022741"/>
    </source>
</evidence>
<dbReference type="InterPro" id="IPR002182">
    <property type="entry name" value="NB-ARC"/>
</dbReference>
<keyword evidence="3" id="KW-0611">Plant defense</keyword>
<evidence type="ECO:0000313" key="6">
    <source>
        <dbReference type="EMBL" id="KAK4562440.1"/>
    </source>
</evidence>
<dbReference type="Gene3D" id="3.40.50.300">
    <property type="entry name" value="P-loop containing nucleotide triphosphate hydrolases"/>
    <property type="match status" value="1"/>
</dbReference>
<dbReference type="Gene3D" id="1.20.5.4130">
    <property type="match status" value="1"/>
</dbReference>
<evidence type="ECO:0000256" key="1">
    <source>
        <dbReference type="ARBA" id="ARBA00022737"/>
    </source>
</evidence>
<evidence type="ECO:0008006" key="8">
    <source>
        <dbReference type="Google" id="ProtNLM"/>
    </source>
</evidence>
<accession>A0AAN7E399</accession>
<keyword evidence="1" id="KW-0677">Repeat</keyword>
<proteinExistence type="predicted"/>
<comment type="caution">
    <text evidence="6">The sequence shown here is derived from an EMBL/GenBank/DDBJ whole genome shotgun (WGS) entry which is preliminary data.</text>
</comment>
<organism evidence="6 7">
    <name type="scientific">Quercus rubra</name>
    <name type="common">Northern red oak</name>
    <name type="synonym">Quercus borealis</name>
    <dbReference type="NCBI Taxonomy" id="3512"/>
    <lineage>
        <taxon>Eukaryota</taxon>
        <taxon>Viridiplantae</taxon>
        <taxon>Streptophyta</taxon>
        <taxon>Embryophyta</taxon>
        <taxon>Tracheophyta</taxon>
        <taxon>Spermatophyta</taxon>
        <taxon>Magnoliopsida</taxon>
        <taxon>eudicotyledons</taxon>
        <taxon>Gunneridae</taxon>
        <taxon>Pentapetalae</taxon>
        <taxon>rosids</taxon>
        <taxon>fabids</taxon>
        <taxon>Fagales</taxon>
        <taxon>Fagaceae</taxon>
        <taxon>Quercus</taxon>
    </lineage>
</organism>
<reference evidence="6 7" key="1">
    <citation type="journal article" date="2023" name="G3 (Bethesda)">
        <title>A haplotype-resolved chromosome-scale genome for Quercus rubra L. provides insights into the genetics of adaptive traits for red oak species.</title>
        <authorList>
            <person name="Kapoor B."/>
            <person name="Jenkins J."/>
            <person name="Schmutz J."/>
            <person name="Zhebentyayeva T."/>
            <person name="Kuelheim C."/>
            <person name="Coggeshall M."/>
            <person name="Heim C."/>
            <person name="Lasky J.R."/>
            <person name="Leites L."/>
            <person name="Islam-Faridi N."/>
            <person name="Romero-Severson J."/>
            <person name="DeLeo V.L."/>
            <person name="Lucas S.M."/>
            <person name="Lazic D."/>
            <person name="Gailing O."/>
            <person name="Carlson J."/>
            <person name="Staton M."/>
        </authorList>
    </citation>
    <scope>NUCLEOTIDE SEQUENCE [LARGE SCALE GENOMIC DNA]</scope>
    <source>
        <strain evidence="6">Pseudo-F2</strain>
    </source>
</reference>
<keyword evidence="2" id="KW-0547">Nucleotide-binding</keyword>
<sequence>MAESVVSGVVTRLDADERQNESAFVKNSVKEMKDLAYDAEDVIATYALTVGSRKGRGIQKVLKRIWHNKRINNASRAVGGPSSFNETQLEQRETYSHLQHDVVGFDKYLKELVEFLLKEEEGKRVASICGMGGPGKTTLAQLVYNDHEVKKHFEHRTWAWISLKCQRRLVW</sequence>
<evidence type="ECO:0000256" key="3">
    <source>
        <dbReference type="ARBA" id="ARBA00022821"/>
    </source>
</evidence>
<name>A0AAN7E399_QUERU</name>
<dbReference type="InterPro" id="IPR027417">
    <property type="entry name" value="P-loop_NTPase"/>
</dbReference>
<dbReference type="Proteomes" id="UP001324115">
    <property type="component" value="Unassembled WGS sequence"/>
</dbReference>
<evidence type="ECO:0000259" key="4">
    <source>
        <dbReference type="Pfam" id="PF00931"/>
    </source>
</evidence>
<dbReference type="GO" id="GO:0006952">
    <property type="term" value="P:defense response"/>
    <property type="evidence" value="ECO:0007669"/>
    <property type="project" value="UniProtKB-KW"/>
</dbReference>
<dbReference type="AlphaFoldDB" id="A0AAN7E399"/>
<dbReference type="Pfam" id="PF00931">
    <property type="entry name" value="NB-ARC"/>
    <property type="match status" value="1"/>
</dbReference>
<keyword evidence="7" id="KW-1185">Reference proteome</keyword>
<feature type="domain" description="NB-ARC" evidence="4">
    <location>
        <begin position="107"/>
        <end position="168"/>
    </location>
</feature>
<dbReference type="Pfam" id="PF18052">
    <property type="entry name" value="Rx_N"/>
    <property type="match status" value="1"/>
</dbReference>
<evidence type="ECO:0000313" key="7">
    <source>
        <dbReference type="Proteomes" id="UP001324115"/>
    </source>
</evidence>
<evidence type="ECO:0000259" key="5">
    <source>
        <dbReference type="Pfam" id="PF18052"/>
    </source>
</evidence>